<gene>
    <name evidence="3" type="ORF">AVEN_117246_1</name>
</gene>
<feature type="region of interest" description="Disordered" evidence="1">
    <location>
        <begin position="47"/>
        <end position="69"/>
    </location>
</feature>
<keyword evidence="4" id="KW-1185">Reference proteome</keyword>
<dbReference type="Pfam" id="PF20700">
    <property type="entry name" value="Mutator"/>
    <property type="match status" value="1"/>
</dbReference>
<organism evidence="3 4">
    <name type="scientific">Araneus ventricosus</name>
    <name type="common">Orbweaver spider</name>
    <name type="synonym">Epeira ventricosa</name>
    <dbReference type="NCBI Taxonomy" id="182803"/>
    <lineage>
        <taxon>Eukaryota</taxon>
        <taxon>Metazoa</taxon>
        <taxon>Ecdysozoa</taxon>
        <taxon>Arthropoda</taxon>
        <taxon>Chelicerata</taxon>
        <taxon>Arachnida</taxon>
        <taxon>Araneae</taxon>
        <taxon>Araneomorphae</taxon>
        <taxon>Entelegynae</taxon>
        <taxon>Araneoidea</taxon>
        <taxon>Araneidae</taxon>
        <taxon>Araneus</taxon>
    </lineage>
</organism>
<reference evidence="3 4" key="1">
    <citation type="journal article" date="2019" name="Sci. Rep.">
        <title>Orb-weaving spider Araneus ventricosus genome elucidates the spidroin gene catalogue.</title>
        <authorList>
            <person name="Kono N."/>
            <person name="Nakamura H."/>
            <person name="Ohtoshi R."/>
            <person name="Moran D.A.P."/>
            <person name="Shinohara A."/>
            <person name="Yoshida Y."/>
            <person name="Fujiwara M."/>
            <person name="Mori M."/>
            <person name="Tomita M."/>
            <person name="Arakawa K."/>
        </authorList>
    </citation>
    <scope>NUCLEOTIDE SEQUENCE [LARGE SCALE GENOMIC DNA]</scope>
</reference>
<evidence type="ECO:0000313" key="4">
    <source>
        <dbReference type="Proteomes" id="UP000499080"/>
    </source>
</evidence>
<evidence type="ECO:0000256" key="1">
    <source>
        <dbReference type="SAM" id="MobiDB-lite"/>
    </source>
</evidence>
<protein>
    <recommendedName>
        <fullName evidence="2">Mutator-like transposase domain-containing protein</fullName>
    </recommendedName>
</protein>
<sequence length="160" mass="17641">MRCIGNGAEDAMMFCGVMNLPPPPSKFSKYSLFLVLAAREACEESMTETVEENEGKRDLADDGSSQKRGFSSKNGLVTLTSVDIGKVLDVDIFSELCICPNKTNYHQKCKCNFEGYSGKMEVDGALSIFRCSESKYNIRHAQYLGDGDSKALNAIIERIV</sequence>
<dbReference type="Proteomes" id="UP000499080">
    <property type="component" value="Unassembled WGS sequence"/>
</dbReference>
<dbReference type="InterPro" id="IPR049012">
    <property type="entry name" value="Mutator_transp_dom"/>
</dbReference>
<accession>A0A4Y2AXN6</accession>
<dbReference type="OrthoDB" id="6426517at2759"/>
<name>A0A4Y2AXN6_ARAVE</name>
<proteinExistence type="predicted"/>
<feature type="domain" description="Mutator-like transposase" evidence="2">
    <location>
        <begin position="3"/>
        <end position="155"/>
    </location>
</feature>
<dbReference type="EMBL" id="BGPR01000037">
    <property type="protein sequence ID" value="GBL84503.1"/>
    <property type="molecule type" value="Genomic_DNA"/>
</dbReference>
<comment type="caution">
    <text evidence="3">The sequence shown here is derived from an EMBL/GenBank/DDBJ whole genome shotgun (WGS) entry which is preliminary data.</text>
</comment>
<evidence type="ECO:0000313" key="3">
    <source>
        <dbReference type="EMBL" id="GBL84503.1"/>
    </source>
</evidence>
<dbReference type="AlphaFoldDB" id="A0A4Y2AXN6"/>
<evidence type="ECO:0000259" key="2">
    <source>
        <dbReference type="Pfam" id="PF20700"/>
    </source>
</evidence>